<proteinExistence type="predicted"/>
<accession>A0ACC0LSS1</accession>
<evidence type="ECO:0000313" key="2">
    <source>
        <dbReference type="Proteomes" id="UP001062846"/>
    </source>
</evidence>
<reference evidence="1" key="1">
    <citation type="submission" date="2022-02" db="EMBL/GenBank/DDBJ databases">
        <title>Plant Genome Project.</title>
        <authorList>
            <person name="Zhang R.-G."/>
        </authorList>
    </citation>
    <scope>NUCLEOTIDE SEQUENCE</scope>
    <source>
        <strain evidence="1">AT1</strain>
    </source>
</reference>
<comment type="caution">
    <text evidence="1">The sequence shown here is derived from an EMBL/GenBank/DDBJ whole genome shotgun (WGS) entry which is preliminary data.</text>
</comment>
<gene>
    <name evidence="1" type="ORF">RHMOL_Rhmol11G0133000</name>
</gene>
<dbReference type="EMBL" id="CM046398">
    <property type="protein sequence ID" value="KAI8531394.1"/>
    <property type="molecule type" value="Genomic_DNA"/>
</dbReference>
<name>A0ACC0LSS1_RHOML</name>
<dbReference type="Proteomes" id="UP001062846">
    <property type="component" value="Chromosome 11"/>
</dbReference>
<keyword evidence="2" id="KW-1185">Reference proteome</keyword>
<evidence type="ECO:0000313" key="1">
    <source>
        <dbReference type="EMBL" id="KAI8531394.1"/>
    </source>
</evidence>
<protein>
    <submittedName>
        <fullName evidence="1">Uncharacterized protein</fullName>
    </submittedName>
</protein>
<organism evidence="1 2">
    <name type="scientific">Rhododendron molle</name>
    <name type="common">Chinese azalea</name>
    <name type="synonym">Azalea mollis</name>
    <dbReference type="NCBI Taxonomy" id="49168"/>
    <lineage>
        <taxon>Eukaryota</taxon>
        <taxon>Viridiplantae</taxon>
        <taxon>Streptophyta</taxon>
        <taxon>Embryophyta</taxon>
        <taxon>Tracheophyta</taxon>
        <taxon>Spermatophyta</taxon>
        <taxon>Magnoliopsida</taxon>
        <taxon>eudicotyledons</taxon>
        <taxon>Gunneridae</taxon>
        <taxon>Pentapetalae</taxon>
        <taxon>asterids</taxon>
        <taxon>Ericales</taxon>
        <taxon>Ericaceae</taxon>
        <taxon>Ericoideae</taxon>
        <taxon>Rhodoreae</taxon>
        <taxon>Rhododendron</taxon>
    </lineage>
</organism>
<sequence length="305" mass="34131">MRGGGHRRRLSDEFGSDSDAEENGGGNPTRTMKCVSCREEYASSDAGTCRECYEEASETEEELKREIEDLKAKVAFLRFSSWTPHQHQRPTPPCFTDVVLVASDDDSPVPVPAHKAVLVASPVPVPPSRRGDAMLKTVGSLDLMQKKKSPASRSPVFRAMLENEMEESLSGTVKISDVSYDALRAFVNFLYTAEACLDEQMGCDLLVLAEKYQVKHLKTYCEKFMVSKLNWENALVSFAFAHQHNAKNLADSALSLIMDNMDKLRKREEYAELVDKDPRLVVEIFEAYLSKQVNTAAHKDSLSKP</sequence>